<dbReference type="Pfam" id="PF11132">
    <property type="entry name" value="SplA"/>
    <property type="match status" value="1"/>
</dbReference>
<evidence type="ECO:0000313" key="2">
    <source>
        <dbReference type="Proteomes" id="UP000440978"/>
    </source>
</evidence>
<reference evidence="1 2" key="1">
    <citation type="submission" date="2019-11" db="EMBL/GenBank/DDBJ databases">
        <title>Terrilactibacillus tamarindus sp. nov. BCM23-1 isolated from bark of Tamarindus indica.</title>
        <authorList>
            <person name="Kingkaew E."/>
            <person name="Tanasupawat S."/>
        </authorList>
    </citation>
    <scope>NUCLEOTIDE SEQUENCE [LARGE SCALE GENOMIC DNA]</scope>
    <source>
        <strain evidence="1 2">BCM23-1</strain>
    </source>
</reference>
<sequence>MDRKKFEVGDHVYVIYRNPHTANVANITQAEIVQHPENEDDIALFLHEDYHLIEDDDAIYSTFTEAETEYNRMFDYEQYD</sequence>
<dbReference type="RefSeq" id="WP_155221294.1">
    <property type="nucleotide sequence ID" value="NZ_WNHB01000036.1"/>
</dbReference>
<gene>
    <name evidence="1" type="ORF">GMB86_14955</name>
</gene>
<keyword evidence="2" id="KW-1185">Reference proteome</keyword>
<dbReference type="OrthoDB" id="2970581at2"/>
<proteinExistence type="predicted"/>
<dbReference type="EMBL" id="WNHB01000036">
    <property type="protein sequence ID" value="MTT33297.1"/>
    <property type="molecule type" value="Genomic_DNA"/>
</dbReference>
<name>A0A6N8CV41_9BACI</name>
<dbReference type="AlphaFoldDB" id="A0A6N8CV41"/>
<organism evidence="1 2">
    <name type="scientific">Terrilactibacillus tamarindi</name>
    <dbReference type="NCBI Taxonomy" id="2599694"/>
    <lineage>
        <taxon>Bacteria</taxon>
        <taxon>Bacillati</taxon>
        <taxon>Bacillota</taxon>
        <taxon>Bacilli</taxon>
        <taxon>Bacillales</taxon>
        <taxon>Bacillaceae</taxon>
        <taxon>Terrilactibacillus</taxon>
    </lineage>
</organism>
<comment type="caution">
    <text evidence="1">The sequence shown here is derived from an EMBL/GenBank/DDBJ whole genome shotgun (WGS) entry which is preliminary data.</text>
</comment>
<dbReference type="InterPro" id="IPR022608">
    <property type="entry name" value="Tscrpt_reg_SplA"/>
</dbReference>
<dbReference type="Proteomes" id="UP000440978">
    <property type="component" value="Unassembled WGS sequence"/>
</dbReference>
<protein>
    <submittedName>
        <fullName evidence="1">Transcriptional regulator</fullName>
    </submittedName>
</protein>
<evidence type="ECO:0000313" key="1">
    <source>
        <dbReference type="EMBL" id="MTT33297.1"/>
    </source>
</evidence>
<accession>A0A6N8CV41</accession>